<accession>A0A1H0B7B0</accession>
<reference evidence="4" key="1">
    <citation type="submission" date="2016-10" db="EMBL/GenBank/DDBJ databases">
        <authorList>
            <person name="Varghese N."/>
            <person name="Submissions S."/>
        </authorList>
    </citation>
    <scope>NUCLEOTIDE SEQUENCE [LARGE SCALE GENOMIC DNA]</scope>
    <source>
        <strain evidence="4">DSM 19110</strain>
    </source>
</reference>
<sequence length="360" mass="40208">MMNLLKLMLSGLLMSLLCCTLALGQSEKDTADIPIKENSAAIASWMKANKIPSVAIGMIRDGVLKEINVYGELKKGVPAPYNSIYNVASITKTVTAVLTLKLVEQGKWDLDEPLYKYWTDPDVKDDPRSRKLSTRHILSHQTGFPNWRSNLKSGKLAFEFEPGTKYQYSGEGMEYLRRALESKFKQSYEKLVEDLIFKPLGMSDSHFTWNTGVDESRFAVPHDENGKILEINRNKHANAADLMTITIKDYAAFLTALMNGKLLSLKTFDQMMVPQVKIKADNLMALGWVIYEQLGAGAYGLSHGGSDPGARTIAIALPKSKDALIIFTNSDNGTKTYVGIIREYLKEKGQKIIDIEMKQP</sequence>
<dbReference type="InterPro" id="IPR001466">
    <property type="entry name" value="Beta-lactam-related"/>
</dbReference>
<dbReference type="AlphaFoldDB" id="A0A1H0B7B0"/>
<dbReference type="RefSeq" id="WP_074610587.1">
    <property type="nucleotide sequence ID" value="NZ_FNGY01000007.1"/>
</dbReference>
<keyword evidence="1" id="KW-0732">Signal</keyword>
<dbReference type="Pfam" id="PF00144">
    <property type="entry name" value="Beta-lactamase"/>
    <property type="match status" value="1"/>
</dbReference>
<dbReference type="InterPro" id="IPR012338">
    <property type="entry name" value="Beta-lactam/transpept-like"/>
</dbReference>
<dbReference type="PANTHER" id="PTHR46825:SF9">
    <property type="entry name" value="BETA-LACTAMASE-RELATED DOMAIN-CONTAINING PROTEIN"/>
    <property type="match status" value="1"/>
</dbReference>
<dbReference type="Gene3D" id="3.40.710.10">
    <property type="entry name" value="DD-peptidase/beta-lactamase superfamily"/>
    <property type="match status" value="1"/>
</dbReference>
<proteinExistence type="predicted"/>
<dbReference type="InterPro" id="IPR050491">
    <property type="entry name" value="AmpC-like"/>
</dbReference>
<evidence type="ECO:0000313" key="4">
    <source>
        <dbReference type="Proteomes" id="UP000183200"/>
    </source>
</evidence>
<dbReference type="OrthoDB" id="1357763at2"/>
<dbReference type="EMBL" id="FNGY01000007">
    <property type="protein sequence ID" value="SDN41527.1"/>
    <property type="molecule type" value="Genomic_DNA"/>
</dbReference>
<feature type="signal peptide" evidence="1">
    <location>
        <begin position="1"/>
        <end position="24"/>
    </location>
</feature>
<evidence type="ECO:0000259" key="2">
    <source>
        <dbReference type="Pfam" id="PF00144"/>
    </source>
</evidence>
<dbReference type="PANTHER" id="PTHR46825">
    <property type="entry name" value="D-ALANYL-D-ALANINE-CARBOXYPEPTIDASE/ENDOPEPTIDASE AMPH"/>
    <property type="match status" value="1"/>
</dbReference>
<name>A0A1H0B7B0_9SPHI</name>
<evidence type="ECO:0000256" key="1">
    <source>
        <dbReference type="SAM" id="SignalP"/>
    </source>
</evidence>
<evidence type="ECO:0000313" key="3">
    <source>
        <dbReference type="EMBL" id="SDN41527.1"/>
    </source>
</evidence>
<organism evidence="3 4">
    <name type="scientific">Pedobacter steynii</name>
    <dbReference type="NCBI Taxonomy" id="430522"/>
    <lineage>
        <taxon>Bacteria</taxon>
        <taxon>Pseudomonadati</taxon>
        <taxon>Bacteroidota</taxon>
        <taxon>Sphingobacteriia</taxon>
        <taxon>Sphingobacteriales</taxon>
        <taxon>Sphingobacteriaceae</taxon>
        <taxon>Pedobacter</taxon>
    </lineage>
</organism>
<protein>
    <submittedName>
        <fullName evidence="3">CubicO group peptidase, beta-lactamase class C family</fullName>
    </submittedName>
</protein>
<dbReference type="Proteomes" id="UP000183200">
    <property type="component" value="Unassembled WGS sequence"/>
</dbReference>
<gene>
    <name evidence="3" type="ORF">SAMN05421820_107329</name>
</gene>
<keyword evidence="4" id="KW-1185">Reference proteome</keyword>
<feature type="domain" description="Beta-lactamase-related" evidence="2">
    <location>
        <begin position="42"/>
        <end position="335"/>
    </location>
</feature>
<feature type="chain" id="PRO_5010176002" evidence="1">
    <location>
        <begin position="25"/>
        <end position="360"/>
    </location>
</feature>
<dbReference type="SUPFAM" id="SSF56601">
    <property type="entry name" value="beta-lactamase/transpeptidase-like"/>
    <property type="match status" value="1"/>
</dbReference>